<sequence length="215" mass="23766">MKRTALIFALAALPLSVYAQTVYKCGNAYSQQPCAPDAKQVDIRVSDGCEVEANRYRSDCYDKRSAKDRQVEETRAKEKSPVHPTLSGSTNAADTKRYGDVKESIDKQVALAKKQISEHGPVTAPSKAQVRSNETACKKQIALQLKDPDSATFKDISRNPEPRVNLDIDTGRWVPGIVYSVQVNARNGFGGYVGYKEASCIFDLAEKVLIYSHVY</sequence>
<feature type="signal peptide" evidence="2">
    <location>
        <begin position="1"/>
        <end position="19"/>
    </location>
</feature>
<feature type="chain" id="PRO_5042560442" description="DUF4124 domain-containing protein" evidence="2">
    <location>
        <begin position="20"/>
        <end position="215"/>
    </location>
</feature>
<protein>
    <recommendedName>
        <fullName evidence="5">DUF4124 domain-containing protein</fullName>
    </recommendedName>
</protein>
<accession>A0AAJ2R5X4</accession>
<organism evidence="3 4">
    <name type="scientific">Delftia acidovorans</name>
    <name type="common">Pseudomonas acidovorans</name>
    <name type="synonym">Comamonas acidovorans</name>
    <dbReference type="NCBI Taxonomy" id="80866"/>
    <lineage>
        <taxon>Bacteria</taxon>
        <taxon>Pseudomonadati</taxon>
        <taxon>Pseudomonadota</taxon>
        <taxon>Betaproteobacteria</taxon>
        <taxon>Burkholderiales</taxon>
        <taxon>Comamonadaceae</taxon>
        <taxon>Delftia</taxon>
    </lineage>
</organism>
<dbReference type="EMBL" id="JAWWMZ010000010">
    <property type="protein sequence ID" value="MDX4956245.1"/>
    <property type="molecule type" value="Genomic_DNA"/>
</dbReference>
<proteinExistence type="predicted"/>
<feature type="region of interest" description="Disordered" evidence="1">
    <location>
        <begin position="64"/>
        <end position="99"/>
    </location>
</feature>
<gene>
    <name evidence="3" type="ORF">SGN30_22755</name>
</gene>
<comment type="caution">
    <text evidence="3">The sequence shown here is derived from an EMBL/GenBank/DDBJ whole genome shotgun (WGS) entry which is preliminary data.</text>
</comment>
<dbReference type="AlphaFoldDB" id="A0AAJ2R5X4"/>
<evidence type="ECO:0008006" key="5">
    <source>
        <dbReference type="Google" id="ProtNLM"/>
    </source>
</evidence>
<dbReference type="Proteomes" id="UP001287445">
    <property type="component" value="Unassembled WGS sequence"/>
</dbReference>
<evidence type="ECO:0000256" key="1">
    <source>
        <dbReference type="SAM" id="MobiDB-lite"/>
    </source>
</evidence>
<dbReference type="RefSeq" id="WP_319075667.1">
    <property type="nucleotide sequence ID" value="NZ_JAWWMZ010000010.1"/>
</dbReference>
<evidence type="ECO:0000313" key="4">
    <source>
        <dbReference type="Proteomes" id="UP001287445"/>
    </source>
</evidence>
<evidence type="ECO:0000313" key="3">
    <source>
        <dbReference type="EMBL" id="MDX4956245.1"/>
    </source>
</evidence>
<reference evidence="3" key="1">
    <citation type="submission" date="2023-11" db="EMBL/GenBank/DDBJ databases">
        <title>Identification and selenium tolerance of Delftia acidovorans R3-25.</title>
        <authorList>
            <person name="Zhang S."/>
            <person name="Liu Y."/>
            <person name="Guo Y."/>
        </authorList>
    </citation>
    <scope>NUCLEOTIDE SEQUENCE</scope>
    <source>
        <strain evidence="3">R3-25</strain>
    </source>
</reference>
<feature type="compositionally biased region" description="Basic and acidic residues" evidence="1">
    <location>
        <begin position="64"/>
        <end position="81"/>
    </location>
</feature>
<name>A0AAJ2R5X4_DELAC</name>
<evidence type="ECO:0000256" key="2">
    <source>
        <dbReference type="SAM" id="SignalP"/>
    </source>
</evidence>
<keyword evidence="2" id="KW-0732">Signal</keyword>